<dbReference type="Gene3D" id="2.60.40.1180">
    <property type="entry name" value="Golgi alpha-mannosidase II"/>
    <property type="match status" value="1"/>
</dbReference>
<reference evidence="10 11" key="1">
    <citation type="submission" date="2011-12" db="EMBL/GenBank/DDBJ databases">
        <title>The Genome Sequence of Prevotella maculosa OT 289.</title>
        <authorList>
            <consortium name="The Broad Institute Genome Sequencing Platform"/>
            <person name="Earl A."/>
            <person name="Ward D."/>
            <person name="Feldgarden M."/>
            <person name="Gevers D."/>
            <person name="Izard J."/>
            <person name="Blanton J.M."/>
            <person name="Mathney J."/>
            <person name="Tanner A.C."/>
            <person name="Dewhirst F.E."/>
            <person name="Young S.K."/>
            <person name="Zeng Q."/>
            <person name="Gargeya S."/>
            <person name="Fitzgerald M."/>
            <person name="Haas B."/>
            <person name="Abouelleil A."/>
            <person name="Alvarado L."/>
            <person name="Arachchi H.M."/>
            <person name="Berlin A."/>
            <person name="Chapman S.B."/>
            <person name="Gearin G."/>
            <person name="Goldberg J."/>
            <person name="Griggs A."/>
            <person name="Gujja S."/>
            <person name="Hansen M."/>
            <person name="Heiman D."/>
            <person name="Howarth C."/>
            <person name="Larimer J."/>
            <person name="Lui A."/>
            <person name="MacDonald P.J.P."/>
            <person name="McCowen C."/>
            <person name="Montmayeur A."/>
            <person name="Murphy C."/>
            <person name="Neiman D."/>
            <person name="Pearson M."/>
            <person name="Priest M."/>
            <person name="Roberts A."/>
            <person name="Saif S."/>
            <person name="Shea T."/>
            <person name="Sisk P."/>
            <person name="Stolte C."/>
            <person name="Sykes S."/>
            <person name="Wortman J."/>
            <person name="Nusbaum C."/>
            <person name="Birren B."/>
        </authorList>
    </citation>
    <scope>NUCLEOTIDE SEQUENCE [LARGE SCALE GENOMIC DNA]</scope>
    <source>
        <strain evidence="10 11">OT 289</strain>
    </source>
</reference>
<sequence>MNKKLILLALLAVCSIGSAVGKSYKLNSPDKNITVEVDVDGKIHYAVSYKNQPLINSSQIAMTNRKAKDFGNGERIKNVKKAFHDGTVNAVFYKKATIEDKYWELTLGFDNYNLVFRAYNQGVAYRFEAKCKNTFQVVNEIATFNFAKDLPSYVPYVREKGTFAEQFANSFENTYTHGPLSGLNKDRLIFLPILVEAENGVKVAITESDLNDYPGMYLNPEAPKSTTLKGIFAPYPKEIVQGGTFNLEMLVRSTEDYIAQSAKDATFPWRIISIAENENELLNDDLVYLLAAPSRIKDTAWIKPGKVAWDWWNDWGLYNVGFKAGINTQTYKAYIDFASKYGLEYVIMDAGWAVKNKADLFQIVPEIDLKEIVNYAEQKHVGIILWAGYYAFERDMEKACRYFSELGVKGFKIDYLNRDDQQMVNFAYRAAEMTAKYHLLVDFHGIYKPTGLNRTFPNVVNFEGVAGQEQTKWSPISKYDQVNYDVTVPYIRMLAGQMDYTQGAMLNGTKKTYYPSNSNPMSQGTRAHQLGMYVVFFSPLNMLCDSPTHYEQEAECTRFISSIPTVWDETLPLEGKVGEYVIMARRKGNSWYVGGLNNWKERTVKLQLGRLHAAGRKAEIYYDGPNAEKMAQDYAKKTITIPEDGTVELQMAPGGGFAIAIL</sequence>
<dbReference type="InterPro" id="IPR019563">
    <property type="entry name" value="GH97_catalytic"/>
</dbReference>
<organism evidence="10 11">
    <name type="scientific">Segatella maculosa OT 289</name>
    <dbReference type="NCBI Taxonomy" id="999422"/>
    <lineage>
        <taxon>Bacteria</taxon>
        <taxon>Pseudomonadati</taxon>
        <taxon>Bacteroidota</taxon>
        <taxon>Bacteroidia</taxon>
        <taxon>Bacteroidales</taxon>
        <taxon>Prevotellaceae</taxon>
        <taxon>Segatella</taxon>
    </lineage>
</organism>
<evidence type="ECO:0000256" key="3">
    <source>
        <dbReference type="ARBA" id="ARBA00022801"/>
    </source>
</evidence>
<evidence type="ECO:0000256" key="1">
    <source>
        <dbReference type="ARBA" id="ARBA00001913"/>
    </source>
</evidence>
<dbReference type="Proteomes" id="UP000003167">
    <property type="component" value="Unassembled WGS sequence"/>
</dbReference>
<dbReference type="InterPro" id="IPR013785">
    <property type="entry name" value="Aldolase_TIM"/>
</dbReference>
<gene>
    <name evidence="10" type="ORF">HMPREF9944_00746</name>
</gene>
<dbReference type="InterPro" id="IPR052720">
    <property type="entry name" value="Glycosyl_hydrolase_97"/>
</dbReference>
<comment type="cofactor">
    <cofactor evidence="1">
        <name>Ca(2+)</name>
        <dbReference type="ChEBI" id="CHEBI:29108"/>
    </cofactor>
</comment>
<keyword evidence="5" id="KW-0326">Glycosidase</keyword>
<feature type="domain" description="Glycosyl-hydrolase 97 N-terminal" evidence="8">
    <location>
        <begin position="26"/>
        <end position="293"/>
    </location>
</feature>
<comment type="caution">
    <text evidence="10">The sequence shown here is derived from an EMBL/GenBank/DDBJ whole genome shotgun (WGS) entry which is preliminary data.</text>
</comment>
<evidence type="ECO:0008006" key="12">
    <source>
        <dbReference type="Google" id="ProtNLM"/>
    </source>
</evidence>
<dbReference type="InterPro" id="IPR029486">
    <property type="entry name" value="GH97_N"/>
</dbReference>
<keyword evidence="11" id="KW-1185">Reference proteome</keyword>
<dbReference type="Pfam" id="PF14509">
    <property type="entry name" value="GH97_C"/>
    <property type="match status" value="1"/>
</dbReference>
<dbReference type="InterPro" id="IPR017853">
    <property type="entry name" value="GH"/>
</dbReference>
<dbReference type="STRING" id="999422.HMPREF9944_00746"/>
<evidence type="ECO:0000259" key="7">
    <source>
        <dbReference type="Pfam" id="PF10566"/>
    </source>
</evidence>
<protein>
    <recommendedName>
        <fullName evidence="12">Glycoside hydrolase 97</fullName>
    </recommendedName>
</protein>
<feature type="signal peptide" evidence="6">
    <location>
        <begin position="1"/>
        <end position="19"/>
    </location>
</feature>
<dbReference type="AlphaFoldDB" id="H1HKQ2"/>
<feature type="domain" description="Glycosyl-hydrolase 97 C-terminal oligomerisation" evidence="9">
    <location>
        <begin position="566"/>
        <end position="661"/>
    </location>
</feature>
<dbReference type="RefSeq" id="WP_008564503.1">
    <property type="nucleotide sequence ID" value="NZ_JH594501.1"/>
</dbReference>
<dbReference type="SUPFAM" id="SSF51445">
    <property type="entry name" value="(Trans)glycosidases"/>
    <property type="match status" value="1"/>
</dbReference>
<evidence type="ECO:0000313" key="11">
    <source>
        <dbReference type="Proteomes" id="UP000003167"/>
    </source>
</evidence>
<dbReference type="InterPro" id="IPR013780">
    <property type="entry name" value="Glyco_hydro_b"/>
</dbReference>
<evidence type="ECO:0000256" key="5">
    <source>
        <dbReference type="ARBA" id="ARBA00023295"/>
    </source>
</evidence>
<keyword evidence="3" id="KW-0378">Hydrolase</keyword>
<dbReference type="GO" id="GO:0030246">
    <property type="term" value="F:carbohydrate binding"/>
    <property type="evidence" value="ECO:0007669"/>
    <property type="project" value="InterPro"/>
</dbReference>
<keyword evidence="4" id="KW-0106">Calcium</keyword>
<name>H1HKQ2_9BACT</name>
<comment type="subunit">
    <text evidence="2">Monomer.</text>
</comment>
<dbReference type="PATRIC" id="fig|999422.3.peg.765"/>
<dbReference type="PANTHER" id="PTHR35803:SF2">
    <property type="entry name" value="RETAINING ALPHA-GALACTOSIDASE"/>
    <property type="match status" value="1"/>
</dbReference>
<accession>H1HKQ2</accession>
<dbReference type="Gene3D" id="2.70.98.10">
    <property type="match status" value="1"/>
</dbReference>
<feature type="chain" id="PRO_5003549865" description="Glycoside hydrolase 97" evidence="6">
    <location>
        <begin position="20"/>
        <end position="662"/>
    </location>
</feature>
<evidence type="ECO:0000256" key="4">
    <source>
        <dbReference type="ARBA" id="ARBA00022837"/>
    </source>
</evidence>
<dbReference type="GO" id="GO:0016798">
    <property type="term" value="F:hydrolase activity, acting on glycosyl bonds"/>
    <property type="evidence" value="ECO:0007669"/>
    <property type="project" value="UniProtKB-KW"/>
</dbReference>
<keyword evidence="6" id="KW-0732">Signal</keyword>
<dbReference type="EMBL" id="AGEK01000016">
    <property type="protein sequence ID" value="EHO73153.1"/>
    <property type="molecule type" value="Genomic_DNA"/>
</dbReference>
<proteinExistence type="predicted"/>
<dbReference type="InterPro" id="IPR029483">
    <property type="entry name" value="GH97_C"/>
</dbReference>
<feature type="domain" description="Glycosyl-hydrolase 97 catalytic" evidence="7">
    <location>
        <begin position="311"/>
        <end position="465"/>
    </location>
</feature>
<dbReference type="OrthoDB" id="1109141at2"/>
<evidence type="ECO:0000313" key="10">
    <source>
        <dbReference type="EMBL" id="EHO73153.1"/>
    </source>
</evidence>
<evidence type="ECO:0000259" key="9">
    <source>
        <dbReference type="Pfam" id="PF14509"/>
    </source>
</evidence>
<dbReference type="HOGENOM" id="CLU_011166_0_0_10"/>
<dbReference type="Pfam" id="PF10566">
    <property type="entry name" value="Glyco_hydro_97"/>
    <property type="match status" value="1"/>
</dbReference>
<evidence type="ECO:0000256" key="2">
    <source>
        <dbReference type="ARBA" id="ARBA00011245"/>
    </source>
</evidence>
<evidence type="ECO:0000256" key="6">
    <source>
        <dbReference type="SAM" id="SignalP"/>
    </source>
</evidence>
<dbReference type="Pfam" id="PF14508">
    <property type="entry name" value="GH97_N"/>
    <property type="match status" value="1"/>
</dbReference>
<dbReference type="Gene3D" id="3.20.20.70">
    <property type="entry name" value="Aldolase class I"/>
    <property type="match status" value="1"/>
</dbReference>
<evidence type="ECO:0000259" key="8">
    <source>
        <dbReference type="Pfam" id="PF14508"/>
    </source>
</evidence>
<dbReference type="PANTHER" id="PTHR35803">
    <property type="entry name" value="GLUCAN 1,4-ALPHA-GLUCOSIDASE SUSB-RELATED"/>
    <property type="match status" value="1"/>
</dbReference>
<dbReference type="InterPro" id="IPR014718">
    <property type="entry name" value="GH-type_carb-bd"/>
</dbReference>